<dbReference type="Proteomes" id="UP000268857">
    <property type="component" value="Unassembled WGS sequence"/>
</dbReference>
<evidence type="ECO:0000256" key="1">
    <source>
        <dbReference type="SAM" id="Phobius"/>
    </source>
</evidence>
<name>A0A3S1FPM5_CHLFR</name>
<keyword evidence="3" id="KW-1185">Reference proteome</keyword>
<feature type="transmembrane region" description="Helical" evidence="1">
    <location>
        <begin position="351"/>
        <end position="370"/>
    </location>
</feature>
<dbReference type="RefSeq" id="WP_016873049.1">
    <property type="nucleotide sequence ID" value="NZ_AJLN01000037.1"/>
</dbReference>
<protein>
    <submittedName>
        <fullName evidence="2">Uncharacterized protein</fullName>
    </submittedName>
</protein>
<keyword evidence="1" id="KW-0812">Transmembrane</keyword>
<feature type="transmembrane region" description="Helical" evidence="1">
    <location>
        <begin position="391"/>
        <end position="413"/>
    </location>
</feature>
<keyword evidence="1" id="KW-0472">Membrane</keyword>
<feature type="transmembrane region" description="Helical" evidence="1">
    <location>
        <begin position="225"/>
        <end position="249"/>
    </location>
</feature>
<proteinExistence type="predicted"/>
<feature type="transmembrane region" description="Helical" evidence="1">
    <location>
        <begin position="425"/>
        <end position="445"/>
    </location>
</feature>
<sequence length="464" mass="54113">MFSDVTYKKPSLDHLLFADEIPVIKSIYVIRLRLTRFVGADLPSPILPWVFDKLNLGMGNENTIAKNFIGKIRYQLLLFVAKKTSHLPETKLKSLIRKIWQQLNYCLWQLEEFIDGSWLFIKRLITGIIFIGFSEGIILSELDEIGLRILKSLDMEDYETRMNSLFNGIKNKNCFYELLYILTFIYTILCLLVFINQLTPYINQIYTLVISILYKLIPTSYIPNILIYFLFLILFVFLLIFLINVLTVIPIRILSRIRDVEYCESTALVEILRILFELARDNALTEPIARESMIYRTERLAYLTRLIPFKYPYKNYSISQHFINISELIREKGKLLFIPTESTLPNLRNDFYKLAGIFITGYYGNFNILFPEFQIVSVEPTPLKTKKGGKLIYLIQGIGFMIPLIVLVCLMVLPNLENFLHIKPNYELLFLLSISWLLLGIDSYLKLGVTKSFIDFVKGLKELA</sequence>
<evidence type="ECO:0000313" key="2">
    <source>
        <dbReference type="EMBL" id="RUR83141.1"/>
    </source>
</evidence>
<dbReference type="AlphaFoldDB" id="A0A3S1FPM5"/>
<gene>
    <name evidence="2" type="ORF">PCC6912_25150</name>
</gene>
<comment type="caution">
    <text evidence="2">The sequence shown here is derived from an EMBL/GenBank/DDBJ whole genome shotgun (WGS) entry which is preliminary data.</text>
</comment>
<reference evidence="2 3" key="1">
    <citation type="journal article" date="2019" name="Genome Biol. Evol.">
        <title>Day and night: Metabolic profiles and evolutionary relationships of six axenic non-marine cyanobacteria.</title>
        <authorList>
            <person name="Will S.E."/>
            <person name="Henke P."/>
            <person name="Boedeker C."/>
            <person name="Huang S."/>
            <person name="Brinkmann H."/>
            <person name="Rohde M."/>
            <person name="Jarek M."/>
            <person name="Friedl T."/>
            <person name="Seufert S."/>
            <person name="Schumacher M."/>
            <person name="Overmann J."/>
            <person name="Neumann-Schaal M."/>
            <person name="Petersen J."/>
        </authorList>
    </citation>
    <scope>NUCLEOTIDE SEQUENCE [LARGE SCALE GENOMIC DNA]</scope>
    <source>
        <strain evidence="2 3">PCC 6912</strain>
    </source>
</reference>
<dbReference type="EMBL" id="RSCJ01000008">
    <property type="protein sequence ID" value="RUR83141.1"/>
    <property type="molecule type" value="Genomic_DNA"/>
</dbReference>
<organism evidence="2 3">
    <name type="scientific">Chlorogloeopsis fritschii PCC 6912</name>
    <dbReference type="NCBI Taxonomy" id="211165"/>
    <lineage>
        <taxon>Bacteria</taxon>
        <taxon>Bacillati</taxon>
        <taxon>Cyanobacteriota</taxon>
        <taxon>Cyanophyceae</taxon>
        <taxon>Nostocales</taxon>
        <taxon>Chlorogloeopsidaceae</taxon>
        <taxon>Chlorogloeopsis</taxon>
    </lineage>
</organism>
<accession>A0A3S1FPM5</accession>
<feature type="transmembrane region" description="Helical" evidence="1">
    <location>
        <begin position="174"/>
        <end position="195"/>
    </location>
</feature>
<evidence type="ECO:0000313" key="3">
    <source>
        <dbReference type="Proteomes" id="UP000268857"/>
    </source>
</evidence>
<keyword evidence="1" id="KW-1133">Transmembrane helix</keyword>